<dbReference type="Gene3D" id="3.30.700.20">
    <property type="entry name" value="Hypothetical protein ph0010, domain 1"/>
    <property type="match status" value="1"/>
</dbReference>
<organism evidence="2 3">
    <name type="scientific">Candidatus Olsenella excrementavium</name>
    <dbReference type="NCBI Taxonomy" id="2838709"/>
    <lineage>
        <taxon>Bacteria</taxon>
        <taxon>Bacillati</taxon>
        <taxon>Actinomycetota</taxon>
        <taxon>Coriobacteriia</taxon>
        <taxon>Coriobacteriales</taxon>
        <taxon>Atopobiaceae</taxon>
        <taxon>Olsenella</taxon>
    </lineage>
</organism>
<sequence>MPVVAAFAVPHPPLIVPGVGRGRERDIAATVAAYEEVARRVAEIAPDTLVISSPHTTSYLDYLHISPGRGAHGDFRDFGDRADGSDVSYDVELVRELEGAAEATGIPAGTRGEREVRLDWGVLVPLHFIQARCQGFKVVRMGLAGFSPLEHYRVGALVQQAAARLGRRVVYVASGDLSHKLAADGPYGYAPDGPVFDEAVCEAFASGDFLRLLTMDPGLCERAAECGLRSFQIMAGALDGTPVRAELLSHEGPFGVGYGVAAFTPVGPEASDPDRRFEGAYLAWHESALAQTRAAEDPYVRLARASLEHRVRTGTTLPLPAGLPAELTDRRAGAFVSLKKDGRLRGCIGTIAPVRASLAEEIVENAVSAGCHDPRFSPVREDELTELVYDVDVLGEPEPVGDRSELDPARYGVIVSTPDGRRGLLLPALDGVDTVDEQLQIAARKGGISLGEKGVRLERFEVVRHL</sequence>
<dbReference type="CDD" id="cd07951">
    <property type="entry name" value="ED_3B_N_AMMECR1"/>
    <property type="match status" value="1"/>
</dbReference>
<proteinExistence type="predicted"/>
<dbReference type="InterPro" id="IPR004183">
    <property type="entry name" value="Xdiol_dOase_suB"/>
</dbReference>
<dbReference type="SUPFAM" id="SSF53213">
    <property type="entry name" value="LigB-like"/>
    <property type="match status" value="1"/>
</dbReference>
<evidence type="ECO:0000313" key="3">
    <source>
        <dbReference type="Proteomes" id="UP000824133"/>
    </source>
</evidence>
<dbReference type="SUPFAM" id="SSF143447">
    <property type="entry name" value="AMMECR1-like"/>
    <property type="match status" value="1"/>
</dbReference>
<dbReference type="GO" id="GO:0008198">
    <property type="term" value="F:ferrous iron binding"/>
    <property type="evidence" value="ECO:0007669"/>
    <property type="project" value="InterPro"/>
</dbReference>
<feature type="domain" description="AMMECR1" evidence="1">
    <location>
        <begin position="294"/>
        <end position="466"/>
    </location>
</feature>
<protein>
    <submittedName>
        <fullName evidence="2">AmmeMemoRadiSam system protein A</fullName>
    </submittedName>
</protein>
<evidence type="ECO:0000259" key="1">
    <source>
        <dbReference type="PROSITE" id="PS51112"/>
    </source>
</evidence>
<dbReference type="GO" id="GO:0016702">
    <property type="term" value="F:oxidoreductase activity, acting on single donors with incorporation of molecular oxygen, incorporation of two atoms of oxygen"/>
    <property type="evidence" value="ECO:0007669"/>
    <property type="project" value="UniProtKB-ARBA"/>
</dbReference>
<reference evidence="2" key="2">
    <citation type="submission" date="2021-04" db="EMBL/GenBank/DDBJ databases">
        <authorList>
            <person name="Gilroy R."/>
        </authorList>
    </citation>
    <scope>NUCLEOTIDE SEQUENCE</scope>
    <source>
        <strain evidence="2">ChiHjej10B9-743</strain>
    </source>
</reference>
<dbReference type="Pfam" id="PF02900">
    <property type="entry name" value="LigB"/>
    <property type="match status" value="1"/>
</dbReference>
<dbReference type="InterPro" id="IPR002733">
    <property type="entry name" value="AMMECR1_domain"/>
</dbReference>
<dbReference type="Proteomes" id="UP000824133">
    <property type="component" value="Unassembled WGS sequence"/>
</dbReference>
<gene>
    <name evidence="2" type="primary">amrA</name>
    <name evidence="2" type="ORF">IAA42_07280</name>
</gene>
<dbReference type="Pfam" id="PF01871">
    <property type="entry name" value="AMMECR1"/>
    <property type="match status" value="1"/>
</dbReference>
<accession>A0A9D2CGT1</accession>
<dbReference type="InterPro" id="IPR027485">
    <property type="entry name" value="AMMECR1_N"/>
</dbReference>
<dbReference type="PROSITE" id="PS51112">
    <property type="entry name" value="AMMECR1"/>
    <property type="match status" value="1"/>
</dbReference>
<dbReference type="AlphaFoldDB" id="A0A9D2CGT1"/>
<comment type="caution">
    <text evidence="2">The sequence shown here is derived from an EMBL/GenBank/DDBJ whole genome shotgun (WGS) entry which is preliminary data.</text>
</comment>
<name>A0A9D2CGT1_9ACTN</name>
<dbReference type="PANTHER" id="PTHR13016:SF0">
    <property type="entry name" value="AMME SYNDROME CANDIDATE GENE 1 PROTEIN"/>
    <property type="match status" value="1"/>
</dbReference>
<dbReference type="EMBL" id="DXCP01000054">
    <property type="protein sequence ID" value="HIY80218.1"/>
    <property type="molecule type" value="Genomic_DNA"/>
</dbReference>
<dbReference type="InterPro" id="IPR023473">
    <property type="entry name" value="AMMECR1"/>
</dbReference>
<reference evidence="2" key="1">
    <citation type="journal article" date="2021" name="PeerJ">
        <title>Extensive microbial diversity within the chicken gut microbiome revealed by metagenomics and culture.</title>
        <authorList>
            <person name="Gilroy R."/>
            <person name="Ravi A."/>
            <person name="Getino M."/>
            <person name="Pursley I."/>
            <person name="Horton D.L."/>
            <person name="Alikhan N.F."/>
            <person name="Baker D."/>
            <person name="Gharbi K."/>
            <person name="Hall N."/>
            <person name="Watson M."/>
            <person name="Adriaenssens E.M."/>
            <person name="Foster-Nyarko E."/>
            <person name="Jarju S."/>
            <person name="Secka A."/>
            <person name="Antonio M."/>
            <person name="Oren A."/>
            <person name="Chaudhuri R.R."/>
            <person name="La Ragione R."/>
            <person name="Hildebrand F."/>
            <person name="Pallen M.J."/>
        </authorList>
    </citation>
    <scope>NUCLEOTIDE SEQUENCE</scope>
    <source>
        <strain evidence="2">ChiHjej10B9-743</strain>
    </source>
</reference>
<dbReference type="InterPro" id="IPR036071">
    <property type="entry name" value="AMMECR1_dom_sf"/>
</dbReference>
<dbReference type="NCBIfam" id="TIGR04335">
    <property type="entry name" value="AmmeMemoSam_A"/>
    <property type="match status" value="1"/>
</dbReference>
<dbReference type="Gene3D" id="3.40.830.10">
    <property type="entry name" value="LigB-like"/>
    <property type="match status" value="1"/>
</dbReference>
<dbReference type="PANTHER" id="PTHR13016">
    <property type="entry name" value="AMMECR1 HOMOLOG"/>
    <property type="match status" value="1"/>
</dbReference>
<evidence type="ECO:0000313" key="2">
    <source>
        <dbReference type="EMBL" id="HIY80218.1"/>
    </source>
</evidence>
<dbReference type="InterPro" id="IPR027623">
    <property type="entry name" value="AmmeMemoSam_A"/>
</dbReference>